<dbReference type="RefSeq" id="WP_207859296.1">
    <property type="nucleotide sequence ID" value="NZ_JAFREP010000011.1"/>
</dbReference>
<evidence type="ECO:0008006" key="3">
    <source>
        <dbReference type="Google" id="ProtNLM"/>
    </source>
</evidence>
<gene>
    <name evidence="1" type="ORF">J3U88_13325</name>
</gene>
<dbReference type="AlphaFoldDB" id="A0A8J7Q8M6"/>
<protein>
    <recommendedName>
        <fullName evidence="3">6-bladed beta-propeller</fullName>
    </recommendedName>
</protein>
<keyword evidence="2" id="KW-1185">Reference proteome</keyword>
<comment type="caution">
    <text evidence="1">The sequence shown here is derived from an EMBL/GenBank/DDBJ whole genome shotgun (WGS) entry which is preliminary data.</text>
</comment>
<dbReference type="EMBL" id="JAFREP010000011">
    <property type="protein sequence ID" value="MBO1319449.1"/>
    <property type="molecule type" value="Genomic_DNA"/>
</dbReference>
<organism evidence="1 2">
    <name type="scientific">Acanthopleuribacter pedis</name>
    <dbReference type="NCBI Taxonomy" id="442870"/>
    <lineage>
        <taxon>Bacteria</taxon>
        <taxon>Pseudomonadati</taxon>
        <taxon>Acidobacteriota</taxon>
        <taxon>Holophagae</taxon>
        <taxon>Acanthopleuribacterales</taxon>
        <taxon>Acanthopleuribacteraceae</taxon>
        <taxon>Acanthopleuribacter</taxon>
    </lineage>
</organism>
<evidence type="ECO:0000313" key="1">
    <source>
        <dbReference type="EMBL" id="MBO1319449.1"/>
    </source>
</evidence>
<dbReference type="Pfam" id="PF17170">
    <property type="entry name" value="DUF5128"/>
    <property type="match status" value="1"/>
</dbReference>
<sequence>MSLVIFLSLLLGDFKDLNLADHEVFQPDIATIHRVGNTYLLSSPLDHALLLFDENGKVRQGYLKPGQGPGELQHPTVFGVSPTQLFIQNSNKKFLVFDHKLNYLGDNQLPKLPFGEIGMTYLPRGIYLGENRFQFFAQFTQSTHYQLTAKDDQWQVKAFLPLEDHRDGVNIIQHAGHFFVSPSFQKEERYHIRIYTELPQNETQKDAMVQVLSGPIDTFPLRKSPGVPFTFRSILQTAAKTKDGYIAEIKANNKGFDNYWDYFDQQGRFIKREPKEDAQLVPVFNSSDVFAIKDGEHLIKLP</sequence>
<name>A0A8J7Q8M6_9BACT</name>
<evidence type="ECO:0000313" key="2">
    <source>
        <dbReference type="Proteomes" id="UP000664417"/>
    </source>
</evidence>
<proteinExistence type="predicted"/>
<reference evidence="1" key="1">
    <citation type="submission" date="2021-03" db="EMBL/GenBank/DDBJ databases">
        <authorList>
            <person name="Wang G."/>
        </authorList>
    </citation>
    <scope>NUCLEOTIDE SEQUENCE</scope>
    <source>
        <strain evidence="1">KCTC 12899</strain>
    </source>
</reference>
<dbReference type="Proteomes" id="UP000664417">
    <property type="component" value="Unassembled WGS sequence"/>
</dbReference>
<accession>A0A8J7Q8M6</accession>